<keyword evidence="3" id="KW-1185">Reference proteome</keyword>
<keyword evidence="1" id="KW-1133">Transmembrane helix</keyword>
<dbReference type="Gene3D" id="2.120.10.80">
    <property type="entry name" value="Kelch-type beta propeller"/>
    <property type="match status" value="1"/>
</dbReference>
<dbReference type="SUPFAM" id="SSF117281">
    <property type="entry name" value="Kelch motif"/>
    <property type="match status" value="1"/>
</dbReference>
<name>X6MR11_RETFI</name>
<dbReference type="EMBL" id="ASPP01018568">
    <property type="protein sequence ID" value="ETO16101.1"/>
    <property type="molecule type" value="Genomic_DNA"/>
</dbReference>
<dbReference type="InterPro" id="IPR015915">
    <property type="entry name" value="Kelch-typ_b-propeller"/>
</dbReference>
<gene>
    <name evidence="2" type="ORF">RFI_21258</name>
</gene>
<dbReference type="OrthoDB" id="432528at2759"/>
<evidence type="ECO:0008006" key="4">
    <source>
        <dbReference type="Google" id="ProtNLM"/>
    </source>
</evidence>
<comment type="caution">
    <text evidence="2">The sequence shown here is derived from an EMBL/GenBank/DDBJ whole genome shotgun (WGS) entry which is preliminary data.</text>
</comment>
<feature type="transmembrane region" description="Helical" evidence="1">
    <location>
        <begin position="423"/>
        <end position="442"/>
    </location>
</feature>
<evidence type="ECO:0000313" key="2">
    <source>
        <dbReference type="EMBL" id="ETO16101.1"/>
    </source>
</evidence>
<dbReference type="Proteomes" id="UP000023152">
    <property type="component" value="Unassembled WGS sequence"/>
</dbReference>
<sequence length="458" mass="53489">MKSNTAPTSFFQPLASLYTPFYQSQCVVYKNEILICGVKHKKDCYSYHTVKNQYRHICSYPTSAKLNGHCVIKLVSDNPKYVTLLSFGGTKNKKHTLIMNYVSVWDDDNCNDGMKSEQTKNLNQWIPFVDKKKYRISIGIKQSDFSRIRALIGGKENNLLFITYYPNNIDVFDLENGRHVCNTTLPIGSGKISNHCFVSKTKTEMLLFCKDIGLSIVYEEEEEDCSFRFDRLYVCSTIRALDRYAYVSIGDVILFFGGYIDFDIGASKTVHKYSITEDKWMQFEHTLPVAMSDCFGLSYGNEDNTYVHIIGGHDGISPLTTHWKTSVIQWMNEETEKERKWINDEKEREKIEQTRIELTKISNNFQINVLRVGFFFFLNGNGKINTHTHTHTKRRKEIDMIIKHWNRILFIKKGWIDDFNVIISQYILVTFFFFFCNMMLAFEKQSKKGKKKKKNKHS</sequence>
<keyword evidence="1" id="KW-0472">Membrane</keyword>
<reference evidence="2 3" key="1">
    <citation type="journal article" date="2013" name="Curr. Biol.">
        <title>The Genome of the Foraminiferan Reticulomyxa filosa.</title>
        <authorList>
            <person name="Glockner G."/>
            <person name="Hulsmann N."/>
            <person name="Schleicher M."/>
            <person name="Noegel A.A."/>
            <person name="Eichinger L."/>
            <person name="Gallinger C."/>
            <person name="Pawlowski J."/>
            <person name="Sierra R."/>
            <person name="Euteneuer U."/>
            <person name="Pillet L."/>
            <person name="Moustafa A."/>
            <person name="Platzer M."/>
            <person name="Groth M."/>
            <person name="Szafranski K."/>
            <person name="Schliwa M."/>
        </authorList>
    </citation>
    <scope>NUCLEOTIDE SEQUENCE [LARGE SCALE GENOMIC DNA]</scope>
</reference>
<dbReference type="SUPFAM" id="SSF50965">
    <property type="entry name" value="Galactose oxidase, central domain"/>
    <property type="match status" value="1"/>
</dbReference>
<protein>
    <recommendedName>
        <fullName evidence="4">Kelch motif family protein</fullName>
    </recommendedName>
</protein>
<evidence type="ECO:0000256" key="1">
    <source>
        <dbReference type="SAM" id="Phobius"/>
    </source>
</evidence>
<proteinExistence type="predicted"/>
<organism evidence="2 3">
    <name type="scientific">Reticulomyxa filosa</name>
    <dbReference type="NCBI Taxonomy" id="46433"/>
    <lineage>
        <taxon>Eukaryota</taxon>
        <taxon>Sar</taxon>
        <taxon>Rhizaria</taxon>
        <taxon>Retaria</taxon>
        <taxon>Foraminifera</taxon>
        <taxon>Monothalamids</taxon>
        <taxon>Reticulomyxidae</taxon>
        <taxon>Reticulomyxa</taxon>
    </lineage>
</organism>
<keyword evidence="1" id="KW-0812">Transmembrane</keyword>
<dbReference type="InterPro" id="IPR011043">
    <property type="entry name" value="Gal_Oxase/kelch_b-propeller"/>
</dbReference>
<evidence type="ECO:0000313" key="3">
    <source>
        <dbReference type="Proteomes" id="UP000023152"/>
    </source>
</evidence>
<dbReference type="AlphaFoldDB" id="X6MR11"/>
<accession>X6MR11</accession>